<feature type="domain" description="ABC3 transporter permease C-terminal" evidence="7">
    <location>
        <begin position="688"/>
        <end position="797"/>
    </location>
</feature>
<dbReference type="PANTHER" id="PTHR30572:SF18">
    <property type="entry name" value="ABC-TYPE MACROLIDE FAMILY EXPORT SYSTEM PERMEASE COMPONENT 2"/>
    <property type="match status" value="1"/>
</dbReference>
<feature type="transmembrane region" description="Helical" evidence="6">
    <location>
        <begin position="389"/>
        <end position="411"/>
    </location>
</feature>
<dbReference type="Proteomes" id="UP000638732">
    <property type="component" value="Unassembled WGS sequence"/>
</dbReference>
<keyword evidence="2" id="KW-1003">Cell membrane</keyword>
<reference evidence="9" key="1">
    <citation type="submission" date="2020-01" db="EMBL/GenBank/DDBJ databases">
        <authorList>
            <person name="Seo Y.L."/>
        </authorList>
    </citation>
    <scope>NUCLEOTIDE SEQUENCE</scope>
    <source>
        <strain evidence="9">R11</strain>
    </source>
</reference>
<protein>
    <submittedName>
        <fullName evidence="9">FtsX-like permease family protein</fullName>
    </submittedName>
</protein>
<evidence type="ECO:0000313" key="9">
    <source>
        <dbReference type="EMBL" id="NCD71192.1"/>
    </source>
</evidence>
<sequence>MKNYIKTALRFLLKNKTFSFINIIGLAAGTLCCLYILLYVQDQYSYDRHFKDAGNIYRITSNMNFRGDKRKGAATSPPTAPTMKADFNEVLQYARVVNSGLVGTKQHLVRYKEKSFYETDALFADPGFFDIFTYHFVNGDSRNPLKDPYNIVLLKPMADKLFGTENPVGKMISIDNAYGKHDFKVTAVIDESLGKSHLHGNMFIAMNSGGIGAYVNTDQTWSGNNFVFSYIKLRPNTNVTAFQNKLPAFLNKYGAQELKNLGMQKELILQPVTKIHTTPGFEIELSPAVNPSFLYILILIAVLIQVIACINFMNLSTARASKRAKEVGVRKVIGASQSNLITQFLGESFLLSFIGVALALPLLILAMPYLNQITHTDIQLCLFSNYRIWVLLSALIVITGLVAGSYPAFYLSAFKSIKVIKGNFTSHVSAAGIRRSLVVFQFVLSIVLITGIIVIYSQLNFIKNKDLGFDKNQKLVFSFYTGETQGKMANFANDLRQLADIKAVTKSDNYPGQLVLQDHGVYPPGGNMTTAVDADNMASDEHFLKTTGIKLIAGRDFTQNDSGKVIINETLLKKLGLTLKTAIGTRLYTQYLPNPVTYVEIAGVMKDFNYNSLHNAIRPFMLAYNPNRGDLSNLIVAANSSNYKTLLSQIEALWHKDVPSAPFEYSFLDEEVNKQYTAEITLSQIINTFTLMAILISCLGLFGLAAFSAEQRNKEIGIRKVLGASVTGLVRLLSIDFLKLVLIAMIIATPIAWWGMDKWLQAFAYRIPISWWMFGLAGLIAVCIAMFTVSFQAIKAALVNPVKSLKSE</sequence>
<dbReference type="InterPro" id="IPR050250">
    <property type="entry name" value="Macrolide_Exporter_MacB"/>
</dbReference>
<dbReference type="PANTHER" id="PTHR30572">
    <property type="entry name" value="MEMBRANE COMPONENT OF TRANSPORTER-RELATED"/>
    <property type="match status" value="1"/>
</dbReference>
<reference evidence="9" key="2">
    <citation type="submission" date="2020-10" db="EMBL/GenBank/DDBJ databases">
        <title>Mucilaginibacter sp. nov., isolated from soil.</title>
        <authorList>
            <person name="Jeon C.O."/>
        </authorList>
    </citation>
    <scope>NUCLEOTIDE SEQUENCE</scope>
    <source>
        <strain evidence="9">R11</strain>
    </source>
</reference>
<evidence type="ECO:0000256" key="2">
    <source>
        <dbReference type="ARBA" id="ARBA00022475"/>
    </source>
</evidence>
<feature type="transmembrane region" description="Helical" evidence="6">
    <location>
        <begin position="728"/>
        <end position="751"/>
    </location>
</feature>
<evidence type="ECO:0000256" key="4">
    <source>
        <dbReference type="ARBA" id="ARBA00022989"/>
    </source>
</evidence>
<feature type="domain" description="ABC3 transporter permease C-terminal" evidence="7">
    <location>
        <begin position="299"/>
        <end position="411"/>
    </location>
</feature>
<evidence type="ECO:0000259" key="8">
    <source>
        <dbReference type="Pfam" id="PF12704"/>
    </source>
</evidence>
<comment type="subcellular location">
    <subcellularLocation>
        <location evidence="1">Cell membrane</location>
        <topology evidence="1">Multi-pass membrane protein</topology>
    </subcellularLocation>
</comment>
<accession>A0A965ZK58</accession>
<feature type="transmembrane region" description="Helical" evidence="6">
    <location>
        <begin position="293"/>
        <end position="315"/>
    </location>
</feature>
<dbReference type="EMBL" id="WWEO01000044">
    <property type="protein sequence ID" value="NCD71192.1"/>
    <property type="molecule type" value="Genomic_DNA"/>
</dbReference>
<feature type="transmembrane region" description="Helical" evidence="6">
    <location>
        <begin position="771"/>
        <end position="794"/>
    </location>
</feature>
<dbReference type="Pfam" id="PF12704">
    <property type="entry name" value="MacB_PCD"/>
    <property type="match status" value="1"/>
</dbReference>
<dbReference type="AlphaFoldDB" id="A0A965ZK58"/>
<organism evidence="9 10">
    <name type="scientific">Mucilaginibacter agri</name>
    <dbReference type="NCBI Taxonomy" id="2695265"/>
    <lineage>
        <taxon>Bacteria</taxon>
        <taxon>Pseudomonadati</taxon>
        <taxon>Bacteroidota</taxon>
        <taxon>Sphingobacteriia</taxon>
        <taxon>Sphingobacteriales</taxon>
        <taxon>Sphingobacteriaceae</taxon>
        <taxon>Mucilaginibacter</taxon>
    </lineage>
</organism>
<evidence type="ECO:0000256" key="6">
    <source>
        <dbReference type="SAM" id="Phobius"/>
    </source>
</evidence>
<keyword evidence="5 6" id="KW-0472">Membrane</keyword>
<evidence type="ECO:0000256" key="1">
    <source>
        <dbReference type="ARBA" id="ARBA00004651"/>
    </source>
</evidence>
<comment type="caution">
    <text evidence="9">The sequence shown here is derived from an EMBL/GenBank/DDBJ whole genome shotgun (WGS) entry which is preliminary data.</text>
</comment>
<dbReference type="Pfam" id="PF02687">
    <property type="entry name" value="FtsX"/>
    <property type="match status" value="2"/>
</dbReference>
<evidence type="ECO:0000256" key="5">
    <source>
        <dbReference type="ARBA" id="ARBA00023136"/>
    </source>
</evidence>
<evidence type="ECO:0000313" key="10">
    <source>
        <dbReference type="Proteomes" id="UP000638732"/>
    </source>
</evidence>
<keyword evidence="10" id="KW-1185">Reference proteome</keyword>
<proteinExistence type="predicted"/>
<gene>
    <name evidence="9" type="ORF">GSY63_17630</name>
</gene>
<dbReference type="GO" id="GO:0005886">
    <property type="term" value="C:plasma membrane"/>
    <property type="evidence" value="ECO:0007669"/>
    <property type="project" value="UniProtKB-SubCell"/>
</dbReference>
<keyword evidence="3 6" id="KW-0812">Transmembrane</keyword>
<dbReference type="InterPro" id="IPR003838">
    <property type="entry name" value="ABC3_permease_C"/>
</dbReference>
<feature type="domain" description="MacB-like periplasmic core" evidence="8">
    <location>
        <begin position="19"/>
        <end position="247"/>
    </location>
</feature>
<feature type="transmembrane region" description="Helical" evidence="6">
    <location>
        <begin position="437"/>
        <end position="456"/>
    </location>
</feature>
<evidence type="ECO:0000256" key="3">
    <source>
        <dbReference type="ARBA" id="ARBA00022692"/>
    </source>
</evidence>
<feature type="transmembrane region" description="Helical" evidence="6">
    <location>
        <begin position="685"/>
        <end position="707"/>
    </location>
</feature>
<feature type="transmembrane region" description="Helical" evidence="6">
    <location>
        <begin position="349"/>
        <end position="369"/>
    </location>
</feature>
<keyword evidence="4 6" id="KW-1133">Transmembrane helix</keyword>
<name>A0A965ZK58_9SPHI</name>
<feature type="transmembrane region" description="Helical" evidence="6">
    <location>
        <begin position="20"/>
        <end position="40"/>
    </location>
</feature>
<dbReference type="GO" id="GO:0022857">
    <property type="term" value="F:transmembrane transporter activity"/>
    <property type="evidence" value="ECO:0007669"/>
    <property type="project" value="TreeGrafter"/>
</dbReference>
<dbReference type="InterPro" id="IPR025857">
    <property type="entry name" value="MacB_PCD"/>
</dbReference>
<evidence type="ECO:0000259" key="7">
    <source>
        <dbReference type="Pfam" id="PF02687"/>
    </source>
</evidence>